<feature type="compositionally biased region" description="Basic residues" evidence="1">
    <location>
        <begin position="373"/>
        <end position="386"/>
    </location>
</feature>
<feature type="chain" id="PRO_5041256593" evidence="2">
    <location>
        <begin position="22"/>
        <end position="700"/>
    </location>
</feature>
<evidence type="ECO:0000313" key="4">
    <source>
        <dbReference type="Proteomes" id="UP001163846"/>
    </source>
</evidence>
<reference evidence="3" key="1">
    <citation type="submission" date="2022-08" db="EMBL/GenBank/DDBJ databases">
        <authorList>
            <consortium name="DOE Joint Genome Institute"/>
            <person name="Min B."/>
            <person name="Riley R."/>
            <person name="Sierra-Patev S."/>
            <person name="Naranjo-Ortiz M."/>
            <person name="Looney B."/>
            <person name="Konkel Z."/>
            <person name="Slot J.C."/>
            <person name="Sakamoto Y."/>
            <person name="Steenwyk J.L."/>
            <person name="Rokas A."/>
            <person name="Carro J."/>
            <person name="Camarero S."/>
            <person name="Ferreira P."/>
            <person name="Molpeceres G."/>
            <person name="Ruiz-Duenas F.J."/>
            <person name="Serrano A."/>
            <person name="Henrissat B."/>
            <person name="Drula E."/>
            <person name="Hughes K.W."/>
            <person name="Mata J.L."/>
            <person name="Ishikawa N.K."/>
            <person name="Vargas-Isla R."/>
            <person name="Ushijima S."/>
            <person name="Smith C.A."/>
            <person name="Ahrendt S."/>
            <person name="Andreopoulos W."/>
            <person name="He G."/>
            <person name="Labutti K."/>
            <person name="Lipzen A."/>
            <person name="Ng V."/>
            <person name="Sandor L."/>
            <person name="Barry K."/>
            <person name="Martinez A.T."/>
            <person name="Xiao Y."/>
            <person name="Gibbons J.G."/>
            <person name="Terashima K."/>
            <person name="Hibbett D.S."/>
            <person name="Grigoriev I.V."/>
        </authorList>
    </citation>
    <scope>NUCLEOTIDE SEQUENCE</scope>
    <source>
        <strain evidence="3">TFB9207</strain>
    </source>
</reference>
<keyword evidence="4" id="KW-1185">Reference proteome</keyword>
<protein>
    <submittedName>
        <fullName evidence="3">Uncharacterized protein</fullName>
    </submittedName>
</protein>
<keyword evidence="2" id="KW-0732">Signal</keyword>
<sequence>MVRSILFILQTVLTYILQATAIKSHVGLIGRQYPDLGHYITSPNSRRLPEPLLGAQDIRLRANYLYGEHDPLLHPQPYDPAVPHLPLIPLPELDQILWIVPDETLFQPINGFKLAAEPIGHLPKEMIEALEHEYMDIVRNLLAPVPTFSFSSIDSSSPPMPSARNDHKVKLYRNRIQYVLGHLTHEASNFSETLMAWRICQRACLELRARITWIQSVEPRWGVLEVYRVPTKRIVVGALTDRPEIAENCLRVGIPVWLYRRLPPHPDVVVNHWHTDDKPCQTLKAIVEPVVSFKDADPPYRVIYSGTCGTLKRYHSMAEHNKQLAFPGSAFDASPMPNRLMNQPVEKLPLAVETVHEQPSPLRVGPSKDSTPTRHKPYPKQKKTPASKKVDRGRNKFEPVSSAIMPSSIPAWVKASQEVGRDFRESQNARLSVPRGYVLPDPGMLGGMDEKLYQPFLKMYLKLRPLLHYRVRKIGALNAGLSNGEWRKILGLGTFKESDGTQASKDRAKLIEDLQESLNGSGLKVDLTKLDTVVPEWEGQQFVSDLPSLICREILDEIIHFSFKSELLLADRFLYQFDPSCMNEDVAEEGQIHDDLAASNSIDRLQKVTSLPGIINGHLGFGSPNSASRQEGVYNLFRIMRGWGFSYGIPASMSVYLEQIGPGQTPELDILEHAEYLVALHYISTYADFFKRAPVIPHSF</sequence>
<accession>A0AA38PHP6</accession>
<evidence type="ECO:0000313" key="3">
    <source>
        <dbReference type="EMBL" id="KAJ3843142.1"/>
    </source>
</evidence>
<evidence type="ECO:0000256" key="1">
    <source>
        <dbReference type="SAM" id="MobiDB-lite"/>
    </source>
</evidence>
<dbReference type="EMBL" id="MU805984">
    <property type="protein sequence ID" value="KAJ3843142.1"/>
    <property type="molecule type" value="Genomic_DNA"/>
</dbReference>
<feature type="signal peptide" evidence="2">
    <location>
        <begin position="1"/>
        <end position="21"/>
    </location>
</feature>
<dbReference type="AlphaFoldDB" id="A0AA38PHP6"/>
<proteinExistence type="predicted"/>
<organism evidence="3 4">
    <name type="scientific">Lentinula raphanica</name>
    <dbReference type="NCBI Taxonomy" id="153919"/>
    <lineage>
        <taxon>Eukaryota</taxon>
        <taxon>Fungi</taxon>
        <taxon>Dikarya</taxon>
        <taxon>Basidiomycota</taxon>
        <taxon>Agaricomycotina</taxon>
        <taxon>Agaricomycetes</taxon>
        <taxon>Agaricomycetidae</taxon>
        <taxon>Agaricales</taxon>
        <taxon>Marasmiineae</taxon>
        <taxon>Omphalotaceae</taxon>
        <taxon>Lentinula</taxon>
    </lineage>
</organism>
<evidence type="ECO:0000256" key="2">
    <source>
        <dbReference type="SAM" id="SignalP"/>
    </source>
</evidence>
<name>A0AA38PHP6_9AGAR</name>
<feature type="region of interest" description="Disordered" evidence="1">
    <location>
        <begin position="354"/>
        <end position="394"/>
    </location>
</feature>
<dbReference type="Proteomes" id="UP001163846">
    <property type="component" value="Unassembled WGS sequence"/>
</dbReference>
<gene>
    <name evidence="3" type="ORF">F5878DRAFT_656995</name>
</gene>
<comment type="caution">
    <text evidence="3">The sequence shown here is derived from an EMBL/GenBank/DDBJ whole genome shotgun (WGS) entry which is preliminary data.</text>
</comment>